<evidence type="ECO:0000256" key="13">
    <source>
        <dbReference type="ARBA" id="ARBA00023121"/>
    </source>
</evidence>
<dbReference type="eggNOG" id="KOG0156">
    <property type="taxonomic scope" value="Eukaryota"/>
</dbReference>
<proteinExistence type="inferred from homology"/>
<dbReference type="GeneTree" id="ENSGT00940000158338"/>
<name>G1KPD5_ANOCA</name>
<keyword evidence="12 24" id="KW-0503">Monooxygenase</keyword>
<dbReference type="PANTHER" id="PTHR24289:SF17">
    <property type="entry name" value="STEROID 21-HYDROXYLASE ISOFORM X1"/>
    <property type="match status" value="1"/>
</dbReference>
<keyword evidence="25" id="KW-0732">Signal</keyword>
<evidence type="ECO:0000256" key="7">
    <source>
        <dbReference type="ARBA" id="ARBA00022723"/>
    </source>
</evidence>
<keyword evidence="8" id="KW-0256">Endoplasmic reticulum</keyword>
<dbReference type="FunFam" id="1.10.630.10:FF:000049">
    <property type="entry name" value="steroid 21-hydroxylase isoform X1"/>
    <property type="match status" value="1"/>
</dbReference>
<keyword evidence="11 23" id="KW-0408">Iron</keyword>
<comment type="subcellular location">
    <subcellularLocation>
        <location evidence="3">Endoplasmic reticulum membrane</location>
        <topology evidence="3">Peripheral membrane protein</topology>
    </subcellularLocation>
    <subcellularLocation>
        <location evidence="2">Microsome membrane</location>
        <topology evidence="2">Peripheral membrane protein</topology>
    </subcellularLocation>
</comment>
<dbReference type="GO" id="GO:0020037">
    <property type="term" value="F:heme binding"/>
    <property type="evidence" value="ECO:0000318"/>
    <property type="project" value="GO_Central"/>
</dbReference>
<dbReference type="PRINTS" id="PR00385">
    <property type="entry name" value="P450"/>
</dbReference>
<evidence type="ECO:0000256" key="5">
    <source>
        <dbReference type="ARBA" id="ARBA00022617"/>
    </source>
</evidence>
<evidence type="ECO:0000256" key="25">
    <source>
        <dbReference type="SAM" id="SignalP"/>
    </source>
</evidence>
<keyword evidence="6" id="KW-0754">Steroid-binding</keyword>
<reference evidence="26" key="3">
    <citation type="submission" date="2025-09" db="UniProtKB">
        <authorList>
            <consortium name="Ensembl"/>
        </authorList>
    </citation>
    <scope>IDENTIFICATION</scope>
</reference>
<evidence type="ECO:0000256" key="10">
    <source>
        <dbReference type="ARBA" id="ARBA00023002"/>
    </source>
</evidence>
<evidence type="ECO:0000256" key="20">
    <source>
        <dbReference type="ARBA" id="ARBA00044282"/>
    </source>
</evidence>
<dbReference type="SUPFAM" id="SSF48264">
    <property type="entry name" value="Cytochrome P450"/>
    <property type="match status" value="1"/>
</dbReference>
<feature type="chain" id="PRO_5003413660" description="Steroid 21-hydroxylase" evidence="25">
    <location>
        <begin position="21"/>
        <end position="498"/>
    </location>
</feature>
<dbReference type="PRINTS" id="PR00463">
    <property type="entry name" value="EP450I"/>
</dbReference>
<accession>G1KPD5</accession>
<dbReference type="Bgee" id="ENSACAG00000013854">
    <property type="expression patterns" value="Expressed in skeletal muscle tissue"/>
</dbReference>
<evidence type="ECO:0000256" key="18">
    <source>
        <dbReference type="ARBA" id="ARBA00044217"/>
    </source>
</evidence>
<evidence type="ECO:0000256" key="24">
    <source>
        <dbReference type="RuleBase" id="RU000461"/>
    </source>
</evidence>
<evidence type="ECO:0000256" key="6">
    <source>
        <dbReference type="ARBA" id="ARBA00022665"/>
    </source>
</evidence>
<dbReference type="GO" id="GO:0006704">
    <property type="term" value="P:glucocorticoid biosynthetic process"/>
    <property type="evidence" value="ECO:0000318"/>
    <property type="project" value="GO_Central"/>
</dbReference>
<dbReference type="PANTHER" id="PTHR24289">
    <property type="entry name" value="STEROID 17-ALPHA-HYDROXYLASE/17,20 LYASE"/>
    <property type="match status" value="1"/>
</dbReference>
<evidence type="ECO:0000313" key="27">
    <source>
        <dbReference type="Proteomes" id="UP000001646"/>
    </source>
</evidence>
<evidence type="ECO:0000313" key="26">
    <source>
        <dbReference type="Ensembl" id="ENSACAP00000013728.3"/>
    </source>
</evidence>
<sequence length="498" mass="56582">MLSALLFVVVLLAIALLSRWHPWHCQGKDAKDLPGPRALPLIGNLSHMFQPNLPIHFLQLAHRYGPIYRLRLGNKDVVVLNSLETIREALIRKWSDFAGRPHSFITNLISMGGKDLSLGDYTPTWRLQRKLTHMAFQRCRQGDMEQIVHSQAQHLCKVFRSYGGEPVDVAHDFSMHACSVISTMLFGPLDMPSIEKMHDCMLEMVKAWNALPIRVLDFWPILKIFPNPSLRHLLSCLENRDDVVQGQMAKHQKSDHSPEEQDMLDHMLHFLHDHDIKKWGDTGLLPDHVHMAVVDLVTGGTETTATLLTWAVAFLLHCPQIQELIHKELMTVVGPHRDPTYSDREHLPYLNATIWEALRMRPSAPLALPHMTIRDTSVAGFSIPKGTTVIPNLYGAHQDPSKWPNPQEFRPERFLEGQALAEAQRHLVPFSCGARVCLGEALARMEAFLFLAYILRDFQILPSPSGSLPDLQPHCEFLMFCKPFMARLVPWVENGSAE</sequence>
<comment type="cofactor">
    <cofactor evidence="1">
        <name>heme b</name>
        <dbReference type="ChEBI" id="CHEBI:60344"/>
    </cofactor>
</comment>
<evidence type="ECO:0000256" key="15">
    <source>
        <dbReference type="ARBA" id="ARBA00023250"/>
    </source>
</evidence>
<reference evidence="26 27" key="1">
    <citation type="submission" date="2009-12" db="EMBL/GenBank/DDBJ databases">
        <title>The Genome Sequence of Anolis carolinensis (Green Anole Lizard).</title>
        <authorList>
            <consortium name="The Genome Sequencing Platform"/>
            <person name="Di Palma F."/>
            <person name="Alfoldi J."/>
            <person name="Heiman D."/>
            <person name="Young S."/>
            <person name="Grabherr M."/>
            <person name="Johnson J."/>
            <person name="Lander E.S."/>
            <person name="Lindblad-Toh K."/>
        </authorList>
    </citation>
    <scope>NUCLEOTIDE SEQUENCE [LARGE SCALE GENOMIC DNA]</scope>
    <source>
        <strain evidence="26 27">JBL SC #1</strain>
    </source>
</reference>
<dbReference type="GeneID" id="100552382"/>
<dbReference type="InterPro" id="IPR036396">
    <property type="entry name" value="Cyt_P450_sf"/>
</dbReference>
<protein>
    <recommendedName>
        <fullName evidence="17">Steroid 21-hydroxylase</fullName>
        <ecNumber evidence="16">1.14.14.16</ecNumber>
    </recommendedName>
    <alternativeName>
        <fullName evidence="21">21-OHase</fullName>
    </alternativeName>
    <alternativeName>
        <fullName evidence="18">Cytochrome P-450c21</fullName>
    </alternativeName>
    <alternativeName>
        <fullName evidence="22">Cytochrome P450 21</fullName>
    </alternativeName>
    <alternativeName>
        <fullName evidence="20">Cytochrome P450 XXI</fullName>
    </alternativeName>
    <alternativeName>
        <fullName evidence="19">Cytochrome P450-C21</fullName>
    </alternativeName>
</protein>
<keyword evidence="14" id="KW-0472">Membrane</keyword>
<keyword evidence="10 24" id="KW-0560">Oxidoreductase</keyword>
<evidence type="ECO:0000256" key="2">
    <source>
        <dbReference type="ARBA" id="ARBA00004174"/>
    </source>
</evidence>
<evidence type="ECO:0000256" key="22">
    <source>
        <dbReference type="ARBA" id="ARBA00044342"/>
    </source>
</evidence>
<dbReference type="Gene3D" id="1.10.630.10">
    <property type="entry name" value="Cytochrome P450"/>
    <property type="match status" value="1"/>
</dbReference>
<feature type="signal peptide" evidence="25">
    <location>
        <begin position="1"/>
        <end position="20"/>
    </location>
</feature>
<evidence type="ECO:0000256" key="21">
    <source>
        <dbReference type="ARBA" id="ARBA00044304"/>
    </source>
</evidence>
<keyword evidence="7 23" id="KW-0479">Metal-binding</keyword>
<evidence type="ECO:0000256" key="17">
    <source>
        <dbReference type="ARBA" id="ARBA00044116"/>
    </source>
</evidence>
<dbReference type="InterPro" id="IPR001128">
    <property type="entry name" value="Cyt_P450"/>
</dbReference>
<dbReference type="KEGG" id="acs:100552382"/>
<dbReference type="FunCoup" id="G1KPD5">
    <property type="interactions" value="11"/>
</dbReference>
<evidence type="ECO:0000256" key="12">
    <source>
        <dbReference type="ARBA" id="ARBA00023033"/>
    </source>
</evidence>
<gene>
    <name evidence="26" type="primary">LOC100552382</name>
</gene>
<keyword evidence="5 23" id="KW-0349">Heme</keyword>
<evidence type="ECO:0000256" key="3">
    <source>
        <dbReference type="ARBA" id="ARBA00004406"/>
    </source>
</evidence>
<dbReference type="InterPro" id="IPR002401">
    <property type="entry name" value="Cyt_P450_E_grp-I"/>
</dbReference>
<dbReference type="STRING" id="28377.ENSACAP00000013728"/>
<dbReference type="GO" id="GO:0005789">
    <property type="term" value="C:endoplasmic reticulum membrane"/>
    <property type="evidence" value="ECO:0007669"/>
    <property type="project" value="UniProtKB-SubCell"/>
</dbReference>
<comment type="cofactor">
    <cofactor evidence="23">
        <name>heme</name>
        <dbReference type="ChEBI" id="CHEBI:30413"/>
    </cofactor>
</comment>
<keyword evidence="9" id="KW-0492">Microsome</keyword>
<evidence type="ECO:0000256" key="4">
    <source>
        <dbReference type="ARBA" id="ARBA00010617"/>
    </source>
</evidence>
<keyword evidence="27" id="KW-1185">Reference proteome</keyword>
<dbReference type="HOGENOM" id="CLU_001570_22_3_1"/>
<evidence type="ECO:0000256" key="9">
    <source>
        <dbReference type="ARBA" id="ARBA00022848"/>
    </source>
</evidence>
<evidence type="ECO:0000256" key="16">
    <source>
        <dbReference type="ARBA" id="ARBA00044040"/>
    </source>
</evidence>
<dbReference type="GO" id="GO:0004509">
    <property type="term" value="F:steroid 21-monooxygenase activity"/>
    <property type="evidence" value="ECO:0000318"/>
    <property type="project" value="GO_Central"/>
</dbReference>
<evidence type="ECO:0000256" key="11">
    <source>
        <dbReference type="ARBA" id="ARBA00023004"/>
    </source>
</evidence>
<dbReference type="GO" id="GO:0005496">
    <property type="term" value="F:steroid binding"/>
    <property type="evidence" value="ECO:0007669"/>
    <property type="project" value="UniProtKB-KW"/>
</dbReference>
<dbReference type="Proteomes" id="UP000001646">
    <property type="component" value="Chromosome 2"/>
</dbReference>
<organism evidence="26 27">
    <name type="scientific">Anolis carolinensis</name>
    <name type="common">Green anole</name>
    <name type="synonym">American chameleon</name>
    <dbReference type="NCBI Taxonomy" id="28377"/>
    <lineage>
        <taxon>Eukaryota</taxon>
        <taxon>Metazoa</taxon>
        <taxon>Chordata</taxon>
        <taxon>Craniata</taxon>
        <taxon>Vertebrata</taxon>
        <taxon>Euteleostomi</taxon>
        <taxon>Lepidosauria</taxon>
        <taxon>Squamata</taxon>
        <taxon>Bifurcata</taxon>
        <taxon>Unidentata</taxon>
        <taxon>Episquamata</taxon>
        <taxon>Toxicofera</taxon>
        <taxon>Iguania</taxon>
        <taxon>Dactyloidae</taxon>
        <taxon>Anolis</taxon>
    </lineage>
</organism>
<reference evidence="26" key="2">
    <citation type="submission" date="2025-08" db="UniProtKB">
        <authorList>
            <consortium name="Ensembl"/>
        </authorList>
    </citation>
    <scope>IDENTIFICATION</scope>
</reference>
<dbReference type="Pfam" id="PF00067">
    <property type="entry name" value="p450"/>
    <property type="match status" value="1"/>
</dbReference>
<dbReference type="Ensembl" id="ENSACAT00000014009.4">
    <property type="protein sequence ID" value="ENSACAP00000013728.3"/>
    <property type="gene ID" value="ENSACAG00000013854.4"/>
</dbReference>
<keyword evidence="15" id="KW-0755">Steroidogenesis</keyword>
<dbReference type="OMA" id="RICVHEM"/>
<evidence type="ECO:0000256" key="19">
    <source>
        <dbReference type="ARBA" id="ARBA00044265"/>
    </source>
</evidence>
<comment type="similarity">
    <text evidence="4 24">Belongs to the cytochrome P450 family.</text>
</comment>
<dbReference type="RefSeq" id="XP_003218107.2">
    <property type="nucleotide sequence ID" value="XM_003218059.4"/>
</dbReference>
<dbReference type="AlphaFoldDB" id="G1KPD5"/>
<dbReference type="InParanoid" id="G1KPD5"/>
<evidence type="ECO:0000256" key="8">
    <source>
        <dbReference type="ARBA" id="ARBA00022824"/>
    </source>
</evidence>
<evidence type="ECO:0000256" key="1">
    <source>
        <dbReference type="ARBA" id="ARBA00001970"/>
    </source>
</evidence>
<dbReference type="OrthoDB" id="2789670at2759"/>
<evidence type="ECO:0000256" key="23">
    <source>
        <dbReference type="PIRSR" id="PIRSR602401-1"/>
    </source>
</evidence>
<feature type="binding site" description="axial binding residue" evidence="23">
    <location>
        <position position="437"/>
    </location>
    <ligand>
        <name>heme</name>
        <dbReference type="ChEBI" id="CHEBI:30413"/>
    </ligand>
    <ligandPart>
        <name>Fe</name>
        <dbReference type="ChEBI" id="CHEBI:18248"/>
    </ligandPart>
</feature>
<dbReference type="InterPro" id="IPR017972">
    <property type="entry name" value="Cyt_P450_CS"/>
</dbReference>
<dbReference type="EC" id="1.14.14.16" evidence="16"/>
<evidence type="ECO:0000256" key="14">
    <source>
        <dbReference type="ARBA" id="ARBA00023136"/>
    </source>
</evidence>
<dbReference type="PROSITE" id="PS00086">
    <property type="entry name" value="CYTOCHROME_P450"/>
    <property type="match status" value="1"/>
</dbReference>
<dbReference type="GO" id="GO:0005506">
    <property type="term" value="F:iron ion binding"/>
    <property type="evidence" value="ECO:0007669"/>
    <property type="project" value="InterPro"/>
</dbReference>
<keyword evidence="13" id="KW-0446">Lipid-binding</keyword>